<name>A0AAD5CH50_AMBAR</name>
<comment type="caution">
    <text evidence="3">The sequence shown here is derived from an EMBL/GenBank/DDBJ whole genome shotgun (WGS) entry which is preliminary data.</text>
</comment>
<organism evidence="3 4">
    <name type="scientific">Ambrosia artemisiifolia</name>
    <name type="common">Common ragweed</name>
    <dbReference type="NCBI Taxonomy" id="4212"/>
    <lineage>
        <taxon>Eukaryota</taxon>
        <taxon>Viridiplantae</taxon>
        <taxon>Streptophyta</taxon>
        <taxon>Embryophyta</taxon>
        <taxon>Tracheophyta</taxon>
        <taxon>Spermatophyta</taxon>
        <taxon>Magnoliopsida</taxon>
        <taxon>eudicotyledons</taxon>
        <taxon>Gunneridae</taxon>
        <taxon>Pentapetalae</taxon>
        <taxon>asterids</taxon>
        <taxon>campanulids</taxon>
        <taxon>Asterales</taxon>
        <taxon>Asteraceae</taxon>
        <taxon>Asteroideae</taxon>
        <taxon>Heliantheae alliance</taxon>
        <taxon>Heliantheae</taxon>
        <taxon>Ambrosia</taxon>
    </lineage>
</organism>
<dbReference type="EMBL" id="JAMZMK010008207">
    <property type="protein sequence ID" value="KAI7741404.1"/>
    <property type="molecule type" value="Genomic_DNA"/>
</dbReference>
<evidence type="ECO:0000313" key="4">
    <source>
        <dbReference type="Proteomes" id="UP001206925"/>
    </source>
</evidence>
<accession>A0AAD5CH50</accession>
<keyword evidence="2" id="KW-0732">Signal</keyword>
<feature type="region of interest" description="Disordered" evidence="1">
    <location>
        <begin position="57"/>
        <end position="84"/>
    </location>
</feature>
<proteinExistence type="predicted"/>
<dbReference type="PANTHER" id="PTHR37908:SF3">
    <property type="entry name" value="TRANSMEMBRANE PROTEIN"/>
    <property type="match status" value="1"/>
</dbReference>
<sequence length="84" mass="9530">MVRLLSFLKVFIIVTLVFQFFQAGTSRELVMRSSKGVATTVASHMFQESEEIMKLDYDDAGPNTNDRSVFTQPFPTQEPPSPRD</sequence>
<dbReference type="Proteomes" id="UP001206925">
    <property type="component" value="Unassembled WGS sequence"/>
</dbReference>
<protein>
    <submittedName>
        <fullName evidence="3">Uncharacterized protein</fullName>
    </submittedName>
</protein>
<evidence type="ECO:0000313" key="3">
    <source>
        <dbReference type="EMBL" id="KAI7741404.1"/>
    </source>
</evidence>
<feature type="signal peptide" evidence="2">
    <location>
        <begin position="1"/>
        <end position="26"/>
    </location>
</feature>
<evidence type="ECO:0000256" key="1">
    <source>
        <dbReference type="SAM" id="MobiDB-lite"/>
    </source>
</evidence>
<evidence type="ECO:0000256" key="2">
    <source>
        <dbReference type="SAM" id="SignalP"/>
    </source>
</evidence>
<dbReference type="PANTHER" id="PTHR37908">
    <property type="entry name" value="TRANSMEMBRANE PROTEIN"/>
    <property type="match status" value="1"/>
</dbReference>
<dbReference type="AlphaFoldDB" id="A0AAD5CH50"/>
<reference evidence="3" key="1">
    <citation type="submission" date="2022-06" db="EMBL/GenBank/DDBJ databases">
        <title>Uncovering the hologenomic basis of an extraordinary plant invasion.</title>
        <authorList>
            <person name="Bieker V.C."/>
            <person name="Martin M.D."/>
            <person name="Gilbert T."/>
            <person name="Hodgins K."/>
            <person name="Battlay P."/>
            <person name="Petersen B."/>
            <person name="Wilson J."/>
        </authorList>
    </citation>
    <scope>NUCLEOTIDE SEQUENCE</scope>
    <source>
        <strain evidence="3">AA19_3_7</strain>
        <tissue evidence="3">Leaf</tissue>
    </source>
</reference>
<keyword evidence="4" id="KW-1185">Reference proteome</keyword>
<gene>
    <name evidence="3" type="ORF">M8C21_000864</name>
</gene>
<feature type="chain" id="PRO_5042072752" evidence="2">
    <location>
        <begin position="27"/>
        <end position="84"/>
    </location>
</feature>
<feature type="compositionally biased region" description="Polar residues" evidence="1">
    <location>
        <begin position="62"/>
        <end position="75"/>
    </location>
</feature>